<dbReference type="AlphaFoldDB" id="A0AAD4SJX8"/>
<gene>
    <name evidence="1" type="ORF">MKW98_025929</name>
</gene>
<protein>
    <submittedName>
        <fullName evidence="1">Uncharacterized protein</fullName>
    </submittedName>
</protein>
<evidence type="ECO:0000313" key="1">
    <source>
        <dbReference type="EMBL" id="KAI3909287.1"/>
    </source>
</evidence>
<comment type="caution">
    <text evidence="1">The sequence shown here is derived from an EMBL/GenBank/DDBJ whole genome shotgun (WGS) entry which is preliminary data.</text>
</comment>
<accession>A0AAD4SJX8</accession>
<proteinExistence type="predicted"/>
<evidence type="ECO:0000313" key="2">
    <source>
        <dbReference type="Proteomes" id="UP001202328"/>
    </source>
</evidence>
<organism evidence="1 2">
    <name type="scientific">Papaver atlanticum</name>
    <dbReference type="NCBI Taxonomy" id="357466"/>
    <lineage>
        <taxon>Eukaryota</taxon>
        <taxon>Viridiplantae</taxon>
        <taxon>Streptophyta</taxon>
        <taxon>Embryophyta</taxon>
        <taxon>Tracheophyta</taxon>
        <taxon>Spermatophyta</taxon>
        <taxon>Magnoliopsida</taxon>
        <taxon>Ranunculales</taxon>
        <taxon>Papaveraceae</taxon>
        <taxon>Papaveroideae</taxon>
        <taxon>Papaver</taxon>
    </lineage>
</organism>
<sequence length="154" mass="17608">MRGCLCLSYEYAKVADFWMLKKNDEKNAGSSNLYNARDQYYKSRSWIKESHVGFPSVNRVFKIFGLSQEGDVVLRHIHGFLSQYNAERGDVKVYTTERNSKAFYSRIISHVNSFISLKALGETNVETCTGSKDADDEVISQSVPAYIVEDYYSL</sequence>
<keyword evidence="2" id="KW-1185">Reference proteome</keyword>
<reference evidence="1" key="1">
    <citation type="submission" date="2022-04" db="EMBL/GenBank/DDBJ databases">
        <title>A functionally conserved STORR gene fusion in Papaver species that diverged 16.8 million years ago.</title>
        <authorList>
            <person name="Catania T."/>
        </authorList>
    </citation>
    <scope>NUCLEOTIDE SEQUENCE</scope>
    <source>
        <strain evidence="1">S-188037</strain>
    </source>
</reference>
<dbReference type="EMBL" id="JAJJMB010010329">
    <property type="protein sequence ID" value="KAI3909287.1"/>
    <property type="molecule type" value="Genomic_DNA"/>
</dbReference>
<dbReference type="Proteomes" id="UP001202328">
    <property type="component" value="Unassembled WGS sequence"/>
</dbReference>
<name>A0AAD4SJX8_9MAGN</name>